<evidence type="ECO:0000256" key="4">
    <source>
        <dbReference type="ARBA" id="ARBA00022824"/>
    </source>
</evidence>
<keyword evidence="5" id="KW-0294">Fucose metabolism</keyword>
<name>A0A9N9CLW8_9GLOM</name>
<dbReference type="Proteomes" id="UP000789739">
    <property type="component" value="Unassembled WGS sequence"/>
</dbReference>
<evidence type="ECO:0000256" key="5">
    <source>
        <dbReference type="ARBA" id="ARBA00023253"/>
    </source>
</evidence>
<keyword evidence="6" id="KW-0119">Carbohydrate metabolism</keyword>
<sequence>MDYTMLCYRDLSLDSFDEVETLQNSQSILEVDEVSSMTEERINRKYCGSSICRFIFPFIIREQESKAREHLRNIISFAQRTNRVIILPNVGNARLGGCMSFSFDYYYSIESLRRSSPKTVFITQDQFQSWNQEMSEIRARRPTAKVVLLSSQKSEQNQVASEQLDIKRLKKRFCLQPFDYLKYHDEDEQIATALSLMTSRESVWSKSAAWRAQVAQFIIDNLLSVESDVLLLYYNLRYSCLRDLPAPVEYADHLVERAKAAAASLHPYVAIHWRMEKVDSTKLPECSYDLVNYIQQLKKKNGISNVYIATDFPIDGGVLHSGTFRKFTDNHHKAAEILKSNIDFRTWMHFEASLPHLNDTKFLARGKRIPVKNNGSGVLGILDKIILTNADWFVSGPAECSKKTSSYTTQVAAERLAIVRKKSASGFEALKRIQEDPKFQWPFVVHEWGLIDHQELDHIPDDDQRR</sequence>
<dbReference type="GO" id="GO:0046922">
    <property type="term" value="F:peptide-O-fucosyltransferase activity"/>
    <property type="evidence" value="ECO:0007669"/>
    <property type="project" value="InterPro"/>
</dbReference>
<comment type="subcellular location">
    <subcellularLocation>
        <location evidence="1">Endoplasmic reticulum</location>
    </subcellularLocation>
</comment>
<comment type="caution">
    <text evidence="9">The sequence shown here is derived from an EMBL/GenBank/DDBJ whole genome shotgun (WGS) entry which is preliminary data.</text>
</comment>
<evidence type="ECO:0000313" key="9">
    <source>
        <dbReference type="EMBL" id="CAG8608211.1"/>
    </source>
</evidence>
<evidence type="ECO:0000256" key="7">
    <source>
        <dbReference type="ARBA" id="ARBA00025803"/>
    </source>
</evidence>
<evidence type="ECO:0000256" key="8">
    <source>
        <dbReference type="ARBA" id="ARBA00026232"/>
    </source>
</evidence>
<dbReference type="GO" id="GO:0005783">
    <property type="term" value="C:endoplasmic reticulum"/>
    <property type="evidence" value="ECO:0007669"/>
    <property type="project" value="UniProtKB-SubCell"/>
</dbReference>
<comment type="similarity">
    <text evidence="7">Belongs to the glycosyltransferase 68 family.</text>
</comment>
<comment type="pathway">
    <text evidence="2">Protein modification; protein glycosylation.</text>
</comment>
<evidence type="ECO:0000256" key="2">
    <source>
        <dbReference type="ARBA" id="ARBA00004922"/>
    </source>
</evidence>
<dbReference type="EMBL" id="CAJVPI010001344">
    <property type="protein sequence ID" value="CAG8608211.1"/>
    <property type="molecule type" value="Genomic_DNA"/>
</dbReference>
<dbReference type="PANTHER" id="PTHR13398:SF0">
    <property type="entry name" value="GDP-FUCOSE PROTEIN O-FUCOSYLTRANSFERASE 2"/>
    <property type="match status" value="1"/>
</dbReference>
<dbReference type="OrthoDB" id="2020419at2759"/>
<dbReference type="GO" id="GO:0006004">
    <property type="term" value="P:fucose metabolic process"/>
    <property type="evidence" value="ECO:0007669"/>
    <property type="project" value="UniProtKB-KW"/>
</dbReference>
<evidence type="ECO:0000313" key="10">
    <source>
        <dbReference type="Proteomes" id="UP000789739"/>
    </source>
</evidence>
<keyword evidence="10" id="KW-1185">Reference proteome</keyword>
<dbReference type="Gene3D" id="3.40.50.11350">
    <property type="match status" value="1"/>
</dbReference>
<keyword evidence="4" id="KW-0256">Endoplasmic reticulum</keyword>
<organism evidence="9 10">
    <name type="scientific">Paraglomus brasilianum</name>
    <dbReference type="NCBI Taxonomy" id="144538"/>
    <lineage>
        <taxon>Eukaryota</taxon>
        <taxon>Fungi</taxon>
        <taxon>Fungi incertae sedis</taxon>
        <taxon>Mucoromycota</taxon>
        <taxon>Glomeromycotina</taxon>
        <taxon>Glomeromycetes</taxon>
        <taxon>Paraglomerales</taxon>
        <taxon>Paraglomeraceae</taxon>
        <taxon>Paraglomus</taxon>
    </lineage>
</organism>
<keyword evidence="3" id="KW-0808">Transferase</keyword>
<dbReference type="Pfam" id="PF10250">
    <property type="entry name" value="O-FucT"/>
    <property type="match status" value="1"/>
</dbReference>
<evidence type="ECO:0000256" key="1">
    <source>
        <dbReference type="ARBA" id="ARBA00004240"/>
    </source>
</evidence>
<accession>A0A9N9CLW8</accession>
<proteinExistence type="inferred from homology"/>
<dbReference type="AlphaFoldDB" id="A0A9N9CLW8"/>
<evidence type="ECO:0000256" key="6">
    <source>
        <dbReference type="ARBA" id="ARBA00023277"/>
    </source>
</evidence>
<dbReference type="InterPro" id="IPR019378">
    <property type="entry name" value="GDP-Fuc_O-FucTrfase"/>
</dbReference>
<dbReference type="PANTHER" id="PTHR13398">
    <property type="entry name" value="GDP-FUCOSE PROTEIN O-FUCOSYLTRANSFERASE 2"/>
    <property type="match status" value="1"/>
</dbReference>
<protein>
    <recommendedName>
        <fullName evidence="8">GDP-fucose protein O-fucosyltransferase 2</fullName>
    </recommendedName>
</protein>
<evidence type="ECO:0000256" key="3">
    <source>
        <dbReference type="ARBA" id="ARBA00022679"/>
    </source>
</evidence>
<gene>
    <name evidence="9" type="ORF">PBRASI_LOCUS8019</name>
</gene>
<reference evidence="9" key="1">
    <citation type="submission" date="2021-06" db="EMBL/GenBank/DDBJ databases">
        <authorList>
            <person name="Kallberg Y."/>
            <person name="Tangrot J."/>
            <person name="Rosling A."/>
        </authorList>
    </citation>
    <scope>NUCLEOTIDE SEQUENCE</scope>
    <source>
        <strain evidence="9">BR232B</strain>
    </source>
</reference>
<dbReference type="InterPro" id="IPR045130">
    <property type="entry name" value="OFUT2-like"/>
</dbReference>